<evidence type="ECO:0000313" key="1">
    <source>
        <dbReference type="EMBL" id="AMY24625.1"/>
    </source>
</evidence>
<gene>
    <name evidence="1" type="ORF">A3Q41_03334</name>
</gene>
<keyword evidence="2" id="KW-1185">Reference proteome</keyword>
<accession>A0A143QN86</accession>
<evidence type="ECO:0008006" key="3">
    <source>
        <dbReference type="Google" id="ProtNLM"/>
    </source>
</evidence>
<dbReference type="SUPFAM" id="SSF52540">
    <property type="entry name" value="P-loop containing nucleoside triphosphate hydrolases"/>
    <property type="match status" value="1"/>
</dbReference>
<dbReference type="EMBL" id="CP015220">
    <property type="protein sequence ID" value="AMY24625.1"/>
    <property type="molecule type" value="Genomic_DNA"/>
</dbReference>
<dbReference type="KEGG" id="rhs:A3Q41_03334"/>
<dbReference type="AlphaFoldDB" id="A0A143QN86"/>
<reference evidence="2" key="2">
    <citation type="submission" date="2016-04" db="EMBL/GenBank/DDBJ databases">
        <title>Complete Genome and Plasmid Sequences for Rhodococcus fascians D188 and Draft Sequences for Rhodococcus spp. Isolates PBTS 1 and PBTS 2.</title>
        <authorList>
            <person name="Stamer R."/>
            <person name="Vereecke D."/>
            <person name="Zhang Y."/>
            <person name="Schilkey F."/>
            <person name="Devitt N."/>
            <person name="Randall J."/>
        </authorList>
    </citation>
    <scope>NUCLEOTIDE SEQUENCE [LARGE SCALE GENOMIC DNA]</scope>
    <source>
        <strain evidence="2">PBTS2</strain>
    </source>
</reference>
<proteinExistence type="predicted"/>
<reference evidence="1 2" key="1">
    <citation type="journal article" date="2016" name="Genome Announc.">
        <title>Complete Genome and Plasmid Sequences for Rhodococcus fascians D188 and Draft Sequences for Rhodococcus Isolates PBTS 1 and PBTS 2.</title>
        <authorList>
            <person name="Stamler R.A."/>
            <person name="Vereecke D."/>
            <person name="Zhang Y."/>
            <person name="Schilkey F."/>
            <person name="Devitt N."/>
            <person name="Randall J.J."/>
        </authorList>
    </citation>
    <scope>NUCLEOTIDE SEQUENCE [LARGE SCALE GENOMIC DNA]</scope>
    <source>
        <strain evidence="1 2">PBTS2</strain>
    </source>
</reference>
<dbReference type="RefSeq" id="WP_048319710.1">
    <property type="nucleotide sequence ID" value="NZ_CP015220.1"/>
</dbReference>
<dbReference type="PANTHER" id="PTHR37816">
    <property type="entry name" value="YALI0E33011P"/>
    <property type="match status" value="1"/>
</dbReference>
<organism evidence="1 2">
    <name type="scientific">Rhodococcoides fascians</name>
    <name type="common">Rhodococcus fascians</name>
    <dbReference type="NCBI Taxonomy" id="1828"/>
    <lineage>
        <taxon>Bacteria</taxon>
        <taxon>Bacillati</taxon>
        <taxon>Actinomycetota</taxon>
        <taxon>Actinomycetes</taxon>
        <taxon>Mycobacteriales</taxon>
        <taxon>Nocardiaceae</taxon>
        <taxon>Rhodococcoides</taxon>
    </lineage>
</organism>
<name>A0A143QN86_RHOFA</name>
<sequence>MILGPNDVVSRRPSRIVVAGTSGSGKTTLSARLGSILGIEHIEIDSLYHGPHWTPRVTFEQDVKEFIARPAWVTEWQYSVVRDRLVDRADLMLWLDLPRRTVMRQIVIRTVRRRLGRTVLWNGNFEPPLYRIFLDREHVVRWAWNTHRMTAARVQRLNMRRPDLTIVRFRSHAEVNRWLADRLVPAARF</sequence>
<dbReference type="InterPro" id="IPR052922">
    <property type="entry name" value="Cytidylate_Kinase-2"/>
</dbReference>
<protein>
    <recommendedName>
        <fullName evidence="3">AAA family ATPase</fullName>
    </recommendedName>
</protein>
<dbReference type="InterPro" id="IPR027417">
    <property type="entry name" value="P-loop_NTPase"/>
</dbReference>
<evidence type="ECO:0000313" key="2">
    <source>
        <dbReference type="Proteomes" id="UP000076038"/>
    </source>
</evidence>
<dbReference type="Proteomes" id="UP000076038">
    <property type="component" value="Chromosome"/>
</dbReference>
<dbReference type="Gene3D" id="3.40.50.300">
    <property type="entry name" value="P-loop containing nucleotide triphosphate hydrolases"/>
    <property type="match status" value="1"/>
</dbReference>
<dbReference type="PANTHER" id="PTHR37816:SF1">
    <property type="entry name" value="TOXIN"/>
    <property type="match status" value="1"/>
</dbReference>
<dbReference type="PATRIC" id="fig|1653479.3.peg.3382"/>